<proteinExistence type="predicted"/>
<sequence>MVFCSAFLLAFGIALKAMSAPALPWIDDGNRLVSVASSQIGVSDGEKYWRWCGFDHEVDWCACFVSWCAGQCCDDTVIYASCPEFEQWFRCRDRLYGTNISPRPGMAVFFDNDGNSRPDHMGILSSYSDGSISVIEGNSSGMCAENTYSSHDKRIISYGAF</sequence>
<feature type="signal peptide" evidence="1">
    <location>
        <begin position="1"/>
        <end position="19"/>
    </location>
</feature>
<dbReference type="InterPro" id="IPR007921">
    <property type="entry name" value="CHAP_dom"/>
</dbReference>
<dbReference type="AlphaFoldDB" id="A0A9D1I684"/>
<evidence type="ECO:0000256" key="1">
    <source>
        <dbReference type="SAM" id="SignalP"/>
    </source>
</evidence>
<gene>
    <name evidence="3" type="ORF">IAD16_09650</name>
</gene>
<evidence type="ECO:0000313" key="4">
    <source>
        <dbReference type="Proteomes" id="UP000824091"/>
    </source>
</evidence>
<protein>
    <submittedName>
        <fullName evidence="3">CHAP domain-containing protein</fullName>
    </submittedName>
</protein>
<accession>A0A9D1I684</accession>
<evidence type="ECO:0000259" key="2">
    <source>
        <dbReference type="Pfam" id="PF05257"/>
    </source>
</evidence>
<evidence type="ECO:0000313" key="3">
    <source>
        <dbReference type="EMBL" id="HIU28622.1"/>
    </source>
</evidence>
<keyword evidence="1" id="KW-0732">Signal</keyword>
<name>A0A9D1I684_9FIRM</name>
<feature type="domain" description="Peptidase C51" evidence="2">
    <location>
        <begin position="57"/>
        <end position="138"/>
    </location>
</feature>
<comment type="caution">
    <text evidence="3">The sequence shown here is derived from an EMBL/GenBank/DDBJ whole genome shotgun (WGS) entry which is preliminary data.</text>
</comment>
<feature type="chain" id="PRO_5038931218" evidence="1">
    <location>
        <begin position="20"/>
        <end position="161"/>
    </location>
</feature>
<reference evidence="3" key="2">
    <citation type="journal article" date="2021" name="PeerJ">
        <title>Extensive microbial diversity within the chicken gut microbiome revealed by metagenomics and culture.</title>
        <authorList>
            <person name="Gilroy R."/>
            <person name="Ravi A."/>
            <person name="Getino M."/>
            <person name="Pursley I."/>
            <person name="Horton D.L."/>
            <person name="Alikhan N.F."/>
            <person name="Baker D."/>
            <person name="Gharbi K."/>
            <person name="Hall N."/>
            <person name="Watson M."/>
            <person name="Adriaenssens E.M."/>
            <person name="Foster-Nyarko E."/>
            <person name="Jarju S."/>
            <person name="Secka A."/>
            <person name="Antonio M."/>
            <person name="Oren A."/>
            <person name="Chaudhuri R.R."/>
            <person name="La Ragione R."/>
            <person name="Hildebrand F."/>
            <person name="Pallen M.J."/>
        </authorList>
    </citation>
    <scope>NUCLEOTIDE SEQUENCE</scope>
    <source>
        <strain evidence="3">11300</strain>
    </source>
</reference>
<dbReference type="Proteomes" id="UP000824091">
    <property type="component" value="Unassembled WGS sequence"/>
</dbReference>
<dbReference type="Pfam" id="PF05257">
    <property type="entry name" value="CHAP"/>
    <property type="match status" value="1"/>
</dbReference>
<organism evidence="3 4">
    <name type="scientific">Candidatus Fimisoma avicola</name>
    <dbReference type="NCBI Taxonomy" id="2840826"/>
    <lineage>
        <taxon>Bacteria</taxon>
        <taxon>Bacillati</taxon>
        <taxon>Bacillota</taxon>
        <taxon>Clostridia</taxon>
        <taxon>Eubacteriales</taxon>
        <taxon>Candidatus Fimisoma</taxon>
    </lineage>
</organism>
<reference evidence="3" key="1">
    <citation type="submission" date="2020-10" db="EMBL/GenBank/DDBJ databases">
        <authorList>
            <person name="Gilroy R."/>
        </authorList>
    </citation>
    <scope>NUCLEOTIDE SEQUENCE</scope>
    <source>
        <strain evidence="3">11300</strain>
    </source>
</reference>
<dbReference type="EMBL" id="DVMO01000150">
    <property type="protein sequence ID" value="HIU28622.1"/>
    <property type="molecule type" value="Genomic_DNA"/>
</dbReference>